<dbReference type="Gene3D" id="2.60.40.3140">
    <property type="match status" value="1"/>
</dbReference>
<dbReference type="KEGG" id="ppec:H9W90_09555"/>
<dbReference type="EMBL" id="CP060695">
    <property type="protein sequence ID" value="QNM84444.1"/>
    <property type="molecule type" value="Genomic_DNA"/>
</dbReference>
<dbReference type="InterPro" id="IPR024618">
    <property type="entry name" value="DUF3857"/>
</dbReference>
<feature type="domain" description="DUF3857" evidence="3">
    <location>
        <begin position="66"/>
        <end position="212"/>
    </location>
</feature>
<keyword evidence="5" id="KW-1185">Reference proteome</keyword>
<accession>A0A7G9L745</accession>
<sequence length="653" mass="74900">MKKITIVLLLLSQISLFAQDHKFGKVSKEELEEKFYPLDSTADAAYLFRKRRTYFDFIAQQGDFQLVTEIHERIKIYTKEGFDMANKSISYYDPDSGAREAVSSIKAYTFSLVNGKVEKEKLSKKNIFKEKKDKYYSLKKITMPNIKEGVIVEIKYRFISPYATSVDNLHFQYGIPLKKFEYQVEIPEYYTFNTKFIGYYTPRMNKTSKNSSIGSLNFTVNVFQFDGLNVPALKNNEPYITSINNFRGGVQFELTQTNFANIGGGIKNYSTSWENVSKEIFKSSNFGSELKKSSYYKDDLEKILTVAKTDSDKVSAIFQHVKNQVKWNEFYGKYTENGVRKAYKERVGNSADINLILTSMLRSAGLDANPVLVSTRTNGVPLFPTIKGFNYVVSMVEFSGGSYVLLDATEKYSLPNILPTRDLNWNGRKVTKDGNSSWVKLTSSKPALEENYLLVNITDDLMAEGMYRTKYDNLNALSYRKNNNHIKEEDLITKLEEKNKIEIEDYKVVNKEKIAKPVIRTVKFVSEDLIEQINGKIYVEPLLFFSQHTNPFKLEDRKFPVDFATPWKDKYTVSIKIPEGYKVETLPEPLAIGLPENLGVFKFQASTVGNKINTICVIQFNSAIIAPQYYAALKDFYGQLVKKESEKIVLVKI</sequence>
<gene>
    <name evidence="4" type="ORF">H9W90_09555</name>
</gene>
<dbReference type="AlphaFoldDB" id="A0A7G9L745"/>
<evidence type="ECO:0000256" key="1">
    <source>
        <dbReference type="SAM" id="SignalP"/>
    </source>
</evidence>
<organism evidence="4 5">
    <name type="scientific">Polaribacter pectinis</name>
    <dbReference type="NCBI Taxonomy" id="2738844"/>
    <lineage>
        <taxon>Bacteria</taxon>
        <taxon>Pseudomonadati</taxon>
        <taxon>Bacteroidota</taxon>
        <taxon>Flavobacteriia</taxon>
        <taxon>Flavobacteriales</taxon>
        <taxon>Flavobacteriaceae</taxon>
    </lineage>
</organism>
<proteinExistence type="predicted"/>
<dbReference type="Pfam" id="PF01841">
    <property type="entry name" value="Transglut_core"/>
    <property type="match status" value="1"/>
</dbReference>
<dbReference type="Proteomes" id="UP000515808">
    <property type="component" value="Chromosome"/>
</dbReference>
<evidence type="ECO:0000313" key="5">
    <source>
        <dbReference type="Proteomes" id="UP000515808"/>
    </source>
</evidence>
<dbReference type="SUPFAM" id="SSF54001">
    <property type="entry name" value="Cysteine proteinases"/>
    <property type="match status" value="1"/>
</dbReference>
<dbReference type="RefSeq" id="WP_187481385.1">
    <property type="nucleotide sequence ID" value="NZ_CP060695.1"/>
</dbReference>
<keyword evidence="1" id="KW-0732">Signal</keyword>
<dbReference type="Gene3D" id="2.60.120.1130">
    <property type="match status" value="1"/>
</dbReference>
<dbReference type="Pfam" id="PF12969">
    <property type="entry name" value="DUF3857"/>
    <property type="match status" value="1"/>
</dbReference>
<evidence type="ECO:0000259" key="3">
    <source>
        <dbReference type="Pfam" id="PF12969"/>
    </source>
</evidence>
<evidence type="ECO:0000259" key="2">
    <source>
        <dbReference type="Pfam" id="PF01841"/>
    </source>
</evidence>
<dbReference type="Gene3D" id="3.10.620.30">
    <property type="match status" value="1"/>
</dbReference>
<reference evidence="4 5" key="1">
    <citation type="submission" date="2020-08" db="EMBL/GenBank/DDBJ databases">
        <title>Polaribacter sp. L12M9 isolated from gut of the Korean scallop.</title>
        <authorList>
            <person name="Jeong Y.S."/>
        </authorList>
    </citation>
    <scope>NUCLEOTIDE SEQUENCE [LARGE SCALE GENOMIC DNA]</scope>
    <source>
        <strain evidence="4 5">L12M9</strain>
    </source>
</reference>
<feature type="signal peptide" evidence="1">
    <location>
        <begin position="1"/>
        <end position="18"/>
    </location>
</feature>
<evidence type="ECO:0000313" key="4">
    <source>
        <dbReference type="EMBL" id="QNM84444.1"/>
    </source>
</evidence>
<dbReference type="InterPro" id="IPR038765">
    <property type="entry name" value="Papain-like_cys_pep_sf"/>
</dbReference>
<feature type="chain" id="PRO_5028976556" evidence="1">
    <location>
        <begin position="19"/>
        <end position="653"/>
    </location>
</feature>
<name>A0A7G9L745_9FLAO</name>
<dbReference type="InterPro" id="IPR002931">
    <property type="entry name" value="Transglutaminase-like"/>
</dbReference>
<feature type="domain" description="Transglutaminase-like" evidence="2">
    <location>
        <begin position="304"/>
        <end position="407"/>
    </location>
</feature>
<protein>
    <submittedName>
        <fullName evidence="4">DUF3857 domain-containing protein</fullName>
    </submittedName>
</protein>